<reference evidence="1" key="4">
    <citation type="submission" date="2019-03" db="UniProtKB">
        <authorList>
            <consortium name="EnsemblPlants"/>
        </authorList>
    </citation>
    <scope>IDENTIFICATION</scope>
</reference>
<reference evidence="2" key="2">
    <citation type="journal article" date="2017" name="Nat. Plants">
        <title>The Aegilops tauschii genome reveals multiple impacts of transposons.</title>
        <authorList>
            <person name="Zhao G."/>
            <person name="Zou C."/>
            <person name="Li K."/>
            <person name="Wang K."/>
            <person name="Li T."/>
            <person name="Gao L."/>
            <person name="Zhang X."/>
            <person name="Wang H."/>
            <person name="Yang Z."/>
            <person name="Liu X."/>
            <person name="Jiang W."/>
            <person name="Mao L."/>
            <person name="Kong X."/>
            <person name="Jiao Y."/>
            <person name="Jia J."/>
        </authorList>
    </citation>
    <scope>NUCLEOTIDE SEQUENCE [LARGE SCALE GENOMIC DNA]</scope>
    <source>
        <strain evidence="2">cv. AL8/78</strain>
    </source>
</reference>
<name>A0A453MEB0_AEGTS</name>
<dbReference type="AlphaFoldDB" id="A0A453MEB0"/>
<keyword evidence="2" id="KW-1185">Reference proteome</keyword>
<dbReference type="Gramene" id="AET5Gv21150100.6">
    <property type="protein sequence ID" value="AET5Gv21150100.6"/>
    <property type="gene ID" value="AET5Gv21150100"/>
</dbReference>
<organism evidence="1 2">
    <name type="scientific">Aegilops tauschii subsp. strangulata</name>
    <name type="common">Goatgrass</name>
    <dbReference type="NCBI Taxonomy" id="200361"/>
    <lineage>
        <taxon>Eukaryota</taxon>
        <taxon>Viridiplantae</taxon>
        <taxon>Streptophyta</taxon>
        <taxon>Embryophyta</taxon>
        <taxon>Tracheophyta</taxon>
        <taxon>Spermatophyta</taxon>
        <taxon>Magnoliopsida</taxon>
        <taxon>Liliopsida</taxon>
        <taxon>Poales</taxon>
        <taxon>Poaceae</taxon>
        <taxon>BOP clade</taxon>
        <taxon>Pooideae</taxon>
        <taxon>Triticodae</taxon>
        <taxon>Triticeae</taxon>
        <taxon>Triticinae</taxon>
        <taxon>Aegilops</taxon>
    </lineage>
</organism>
<dbReference type="Proteomes" id="UP000015105">
    <property type="component" value="Chromosome 5D"/>
</dbReference>
<sequence length="50" mass="5504">CDWGQVDEMGGENVRWQLQILCAGRSVGDPTIIAPRVIVSSRSSTQFENP</sequence>
<reference evidence="2" key="1">
    <citation type="journal article" date="2014" name="Science">
        <title>Ancient hybridizations among the ancestral genomes of bread wheat.</title>
        <authorList>
            <consortium name="International Wheat Genome Sequencing Consortium,"/>
            <person name="Marcussen T."/>
            <person name="Sandve S.R."/>
            <person name="Heier L."/>
            <person name="Spannagl M."/>
            <person name="Pfeifer M."/>
            <person name="Jakobsen K.S."/>
            <person name="Wulff B.B."/>
            <person name="Steuernagel B."/>
            <person name="Mayer K.F."/>
            <person name="Olsen O.A."/>
        </authorList>
    </citation>
    <scope>NUCLEOTIDE SEQUENCE [LARGE SCALE GENOMIC DNA]</scope>
    <source>
        <strain evidence="2">cv. AL8/78</strain>
    </source>
</reference>
<evidence type="ECO:0000313" key="2">
    <source>
        <dbReference type="Proteomes" id="UP000015105"/>
    </source>
</evidence>
<proteinExistence type="predicted"/>
<dbReference type="EnsemblPlants" id="AET5Gv21150100.6">
    <property type="protein sequence ID" value="AET5Gv21150100.6"/>
    <property type="gene ID" value="AET5Gv21150100"/>
</dbReference>
<evidence type="ECO:0000313" key="1">
    <source>
        <dbReference type="EnsemblPlants" id="AET5Gv21150100.6"/>
    </source>
</evidence>
<accession>A0A453MEB0</accession>
<protein>
    <submittedName>
        <fullName evidence="1">Uncharacterized protein</fullName>
    </submittedName>
</protein>
<reference evidence="1" key="5">
    <citation type="journal article" date="2021" name="G3 (Bethesda)">
        <title>Aegilops tauschii genome assembly Aet v5.0 features greater sequence contiguity and improved annotation.</title>
        <authorList>
            <person name="Wang L."/>
            <person name="Zhu T."/>
            <person name="Rodriguez J.C."/>
            <person name="Deal K.R."/>
            <person name="Dubcovsky J."/>
            <person name="McGuire P.E."/>
            <person name="Lux T."/>
            <person name="Spannagl M."/>
            <person name="Mayer K.F.X."/>
            <person name="Baldrich P."/>
            <person name="Meyers B.C."/>
            <person name="Huo N."/>
            <person name="Gu Y.Q."/>
            <person name="Zhou H."/>
            <person name="Devos K.M."/>
            <person name="Bennetzen J.L."/>
            <person name="Unver T."/>
            <person name="Budak H."/>
            <person name="Gulick P.J."/>
            <person name="Galiba G."/>
            <person name="Kalapos B."/>
            <person name="Nelson D.R."/>
            <person name="Li P."/>
            <person name="You F.M."/>
            <person name="Luo M.C."/>
            <person name="Dvorak J."/>
        </authorList>
    </citation>
    <scope>NUCLEOTIDE SEQUENCE [LARGE SCALE GENOMIC DNA]</scope>
    <source>
        <strain evidence="1">cv. AL8/78</strain>
    </source>
</reference>
<reference evidence="1" key="3">
    <citation type="journal article" date="2017" name="Nature">
        <title>Genome sequence of the progenitor of the wheat D genome Aegilops tauschii.</title>
        <authorList>
            <person name="Luo M.C."/>
            <person name="Gu Y.Q."/>
            <person name="Puiu D."/>
            <person name="Wang H."/>
            <person name="Twardziok S.O."/>
            <person name="Deal K.R."/>
            <person name="Huo N."/>
            <person name="Zhu T."/>
            <person name="Wang L."/>
            <person name="Wang Y."/>
            <person name="McGuire P.E."/>
            <person name="Liu S."/>
            <person name="Long H."/>
            <person name="Ramasamy R.K."/>
            <person name="Rodriguez J.C."/>
            <person name="Van S.L."/>
            <person name="Yuan L."/>
            <person name="Wang Z."/>
            <person name="Xia Z."/>
            <person name="Xiao L."/>
            <person name="Anderson O.D."/>
            <person name="Ouyang S."/>
            <person name="Liang Y."/>
            <person name="Zimin A.V."/>
            <person name="Pertea G."/>
            <person name="Qi P."/>
            <person name="Bennetzen J.L."/>
            <person name="Dai X."/>
            <person name="Dawson M.W."/>
            <person name="Muller H.G."/>
            <person name="Kugler K."/>
            <person name="Rivarola-Duarte L."/>
            <person name="Spannagl M."/>
            <person name="Mayer K.F.X."/>
            <person name="Lu F.H."/>
            <person name="Bevan M.W."/>
            <person name="Leroy P."/>
            <person name="Li P."/>
            <person name="You F.M."/>
            <person name="Sun Q."/>
            <person name="Liu Z."/>
            <person name="Lyons E."/>
            <person name="Wicker T."/>
            <person name="Salzberg S.L."/>
            <person name="Devos K.M."/>
            <person name="Dvorak J."/>
        </authorList>
    </citation>
    <scope>NUCLEOTIDE SEQUENCE [LARGE SCALE GENOMIC DNA]</scope>
    <source>
        <strain evidence="1">cv. AL8/78</strain>
    </source>
</reference>